<dbReference type="Pfam" id="PF13561">
    <property type="entry name" value="adh_short_C2"/>
    <property type="match status" value="1"/>
</dbReference>
<dbReference type="GO" id="GO:0016491">
    <property type="term" value="F:oxidoreductase activity"/>
    <property type="evidence" value="ECO:0007669"/>
    <property type="project" value="UniProtKB-KW"/>
</dbReference>
<evidence type="ECO:0000256" key="1">
    <source>
        <dbReference type="ARBA" id="ARBA00006484"/>
    </source>
</evidence>
<gene>
    <name evidence="4" type="ORF">B9Z65_2839</name>
</gene>
<comment type="similarity">
    <text evidence="1">Belongs to the short-chain dehydrogenases/reductases (SDR) family.</text>
</comment>
<keyword evidence="5" id="KW-1185">Reference proteome</keyword>
<dbReference type="Proteomes" id="UP000243723">
    <property type="component" value="Unassembled WGS sequence"/>
</dbReference>
<accession>A0A2P8A4Q6</accession>
<proteinExistence type="inferred from homology"/>
<keyword evidence="3" id="KW-0560">Oxidoreductase</keyword>
<protein>
    <submittedName>
        <fullName evidence="4">Carbonyl reductase family member 4</fullName>
    </submittedName>
</protein>
<reference evidence="4 5" key="1">
    <citation type="submission" date="2017-05" db="EMBL/GenBank/DDBJ databases">
        <title>Draft genome sequence of Elsinoe australis.</title>
        <authorList>
            <person name="Cheng Q."/>
        </authorList>
    </citation>
    <scope>NUCLEOTIDE SEQUENCE [LARGE SCALE GENOMIC DNA]</scope>
    <source>
        <strain evidence="4 5">NL1</strain>
    </source>
</reference>
<dbReference type="InterPro" id="IPR002347">
    <property type="entry name" value="SDR_fam"/>
</dbReference>
<dbReference type="FunFam" id="3.40.50.720:FF:000374">
    <property type="entry name" value="3-oxoacyl-(Acyl-carrier-protein) reductase"/>
    <property type="match status" value="1"/>
</dbReference>
<dbReference type="STRING" id="40998.A0A2P8A4Q6"/>
<dbReference type="PRINTS" id="PR00081">
    <property type="entry name" value="GDHRDH"/>
</dbReference>
<comment type="caution">
    <text evidence="4">The sequence shown here is derived from an EMBL/GenBank/DDBJ whole genome shotgun (WGS) entry which is preliminary data.</text>
</comment>
<dbReference type="PRINTS" id="PR00080">
    <property type="entry name" value="SDRFAMILY"/>
</dbReference>
<dbReference type="PANTHER" id="PTHR43639">
    <property type="entry name" value="OXIDOREDUCTASE, SHORT-CHAIN DEHYDROGENASE/REDUCTASE FAMILY (AFU_ORTHOLOGUE AFUA_5G02870)"/>
    <property type="match status" value="1"/>
</dbReference>
<evidence type="ECO:0000256" key="2">
    <source>
        <dbReference type="ARBA" id="ARBA00022857"/>
    </source>
</evidence>
<dbReference type="PANTHER" id="PTHR43639:SF1">
    <property type="entry name" value="SHORT-CHAIN DEHYDROGENASE_REDUCTASE FAMILY PROTEIN"/>
    <property type="match status" value="1"/>
</dbReference>
<keyword evidence="2" id="KW-0521">NADP</keyword>
<dbReference type="AlphaFoldDB" id="A0A2P8A4Q6"/>
<dbReference type="SUPFAM" id="SSF51735">
    <property type="entry name" value="NAD(P)-binding Rossmann-fold domains"/>
    <property type="match status" value="1"/>
</dbReference>
<evidence type="ECO:0000256" key="3">
    <source>
        <dbReference type="ARBA" id="ARBA00023002"/>
    </source>
</evidence>
<dbReference type="InterPro" id="IPR036291">
    <property type="entry name" value="NAD(P)-bd_dom_sf"/>
</dbReference>
<evidence type="ECO:0000313" key="4">
    <source>
        <dbReference type="EMBL" id="PSK55450.1"/>
    </source>
</evidence>
<organism evidence="4 5">
    <name type="scientific">Elsinoe australis</name>
    <dbReference type="NCBI Taxonomy" id="40998"/>
    <lineage>
        <taxon>Eukaryota</taxon>
        <taxon>Fungi</taxon>
        <taxon>Dikarya</taxon>
        <taxon>Ascomycota</taxon>
        <taxon>Pezizomycotina</taxon>
        <taxon>Dothideomycetes</taxon>
        <taxon>Dothideomycetidae</taxon>
        <taxon>Myriangiales</taxon>
        <taxon>Elsinoaceae</taxon>
        <taxon>Elsinoe</taxon>
    </lineage>
</organism>
<dbReference type="EMBL" id="NHZQ01000067">
    <property type="protein sequence ID" value="PSK55450.1"/>
    <property type="molecule type" value="Genomic_DNA"/>
</dbReference>
<sequence length="257" mass="27222">MSAAKTLRSKVALVTGGSRGIGRGIALELATRGADILITYSSAEAQAEEVRKEIQSHGVECIAVRAAGTDKSAPKSIVDAAAKQWGVIDIIVNNAAAGGELSLVQTTEEDFETQMAVNLRFPLFLIKNAVPHFGPAPRIVNMSSIYARSGHSDCLVYSACKGALESATRSLARELGHAHNATVNCVNPGPVNTDLWAKAIADPEARQAWEDVVKQTPAAPRVAEVDDIAQIVAFLCEERSRWTTGSVVNANGGMLFV</sequence>
<dbReference type="Gene3D" id="3.40.50.720">
    <property type="entry name" value="NAD(P)-binding Rossmann-like Domain"/>
    <property type="match status" value="1"/>
</dbReference>
<name>A0A2P8A4Q6_9PEZI</name>
<evidence type="ECO:0000313" key="5">
    <source>
        <dbReference type="Proteomes" id="UP000243723"/>
    </source>
</evidence>
<dbReference type="OrthoDB" id="47007at2759"/>